<reference evidence="1" key="2">
    <citation type="submission" date="2015-06" db="UniProtKB">
        <authorList>
            <consortium name="EnsemblPlants"/>
        </authorList>
    </citation>
    <scope>IDENTIFICATION</scope>
    <source>
        <strain evidence="1">DM1-3 516 R44</strain>
    </source>
</reference>
<dbReference type="Gramene" id="PGSC0003DMT400093476">
    <property type="protein sequence ID" value="PGSC0003DMT400093476"/>
    <property type="gene ID" value="PGSC0003DMG400043047"/>
</dbReference>
<keyword evidence="2" id="KW-1185">Reference proteome</keyword>
<name>M1DS15_SOLTU</name>
<proteinExistence type="predicted"/>
<dbReference type="HOGENOM" id="CLU_845660_0_0_1"/>
<evidence type="ECO:0000313" key="2">
    <source>
        <dbReference type="Proteomes" id="UP000011115"/>
    </source>
</evidence>
<reference evidence="2" key="1">
    <citation type="journal article" date="2011" name="Nature">
        <title>Genome sequence and analysis of the tuber crop potato.</title>
        <authorList>
            <consortium name="The Potato Genome Sequencing Consortium"/>
        </authorList>
    </citation>
    <scope>NUCLEOTIDE SEQUENCE [LARGE SCALE GENOMIC DNA]</scope>
    <source>
        <strain evidence="2">cv. DM1-3 516 R44</strain>
    </source>
</reference>
<dbReference type="InParanoid" id="M1DS15"/>
<evidence type="ECO:0008006" key="3">
    <source>
        <dbReference type="Google" id="ProtNLM"/>
    </source>
</evidence>
<dbReference type="EnsemblPlants" id="PGSC0003DMT400093476">
    <property type="protein sequence ID" value="PGSC0003DMT400093476"/>
    <property type="gene ID" value="PGSC0003DMG400043047"/>
</dbReference>
<dbReference type="PaxDb" id="4113-PGSC0003DMT400093476"/>
<protein>
    <recommendedName>
        <fullName evidence="3">Polyprotein protein</fullName>
    </recommendedName>
</protein>
<accession>M1DS15</accession>
<dbReference type="AlphaFoldDB" id="M1DS15"/>
<organism evidence="1 2">
    <name type="scientific">Solanum tuberosum</name>
    <name type="common">Potato</name>
    <dbReference type="NCBI Taxonomy" id="4113"/>
    <lineage>
        <taxon>Eukaryota</taxon>
        <taxon>Viridiplantae</taxon>
        <taxon>Streptophyta</taxon>
        <taxon>Embryophyta</taxon>
        <taxon>Tracheophyta</taxon>
        <taxon>Spermatophyta</taxon>
        <taxon>Magnoliopsida</taxon>
        <taxon>eudicotyledons</taxon>
        <taxon>Gunneridae</taxon>
        <taxon>Pentapetalae</taxon>
        <taxon>asterids</taxon>
        <taxon>lamiids</taxon>
        <taxon>Solanales</taxon>
        <taxon>Solanaceae</taxon>
        <taxon>Solanoideae</taxon>
        <taxon>Solaneae</taxon>
        <taxon>Solanum</taxon>
    </lineage>
</organism>
<evidence type="ECO:0000313" key="1">
    <source>
        <dbReference type="EnsemblPlants" id="PGSC0003DMT400093476"/>
    </source>
</evidence>
<dbReference type="Proteomes" id="UP000011115">
    <property type="component" value="Unassembled WGS sequence"/>
</dbReference>
<sequence>MQFCEMEGVPYRKDVRVTLVSCSDIKRIEIGCLRGDVARRKIPPLDTMLMVNPTTLEVEASTPAPSVEKECISSTMPHAPPIVAGDSFVPASTSVSTAASVRPSQTPIAPPPLTHVIIYHMGSLARSANVKVVRVETDMPKIIDQAIKKEAKGSSGALDTIGDELATLQTEVTQFQSMDISLLLGDVHLPNLPTSMQENPSTKHLPIEKLEVATSVDDNYVERDKDELDQQTDKEKFRDEEHGISKMLTELQETKEVILQAAPERFLLETSEVGPSGVSSDFTIPQRIETGNDAPYESSLMPLVILLQGIDAPLVASPLETPDESAPQA</sequence>